<dbReference type="RefSeq" id="WP_308478329.1">
    <property type="nucleotide sequence ID" value="NZ_OY726397.1"/>
</dbReference>
<name>A0ABM9LV61_9MYCO</name>
<evidence type="ECO:0000313" key="2">
    <source>
        <dbReference type="Proteomes" id="UP001190465"/>
    </source>
</evidence>
<dbReference type="EMBL" id="OY726397">
    <property type="protein sequence ID" value="CAJ1505245.1"/>
    <property type="molecule type" value="Genomic_DNA"/>
</dbReference>
<dbReference type="Proteomes" id="UP001190465">
    <property type="component" value="Chromosome"/>
</dbReference>
<gene>
    <name evidence="1" type="ORF">MU0053_002886</name>
</gene>
<reference evidence="1 2" key="1">
    <citation type="submission" date="2023-08" db="EMBL/GenBank/DDBJ databases">
        <authorList>
            <person name="Folkvardsen B D."/>
            <person name="Norman A."/>
        </authorList>
    </citation>
    <scope>NUCLEOTIDE SEQUENCE [LARGE SCALE GENOMIC DNA]</scope>
    <source>
        <strain evidence="1 2">Mu0053</strain>
    </source>
</reference>
<proteinExistence type="predicted"/>
<accession>A0ABM9LV61</accession>
<protein>
    <submittedName>
        <fullName evidence="1">Uncharacterized protein</fullName>
    </submittedName>
</protein>
<organism evidence="1 2">
    <name type="scientific">[Mycobacterium] burgundiense</name>
    <dbReference type="NCBI Taxonomy" id="3064286"/>
    <lineage>
        <taxon>Bacteria</taxon>
        <taxon>Bacillati</taxon>
        <taxon>Actinomycetota</taxon>
        <taxon>Actinomycetes</taxon>
        <taxon>Mycobacteriales</taxon>
        <taxon>Mycobacteriaceae</taxon>
        <taxon>Mycolicibacterium</taxon>
    </lineage>
</organism>
<sequence>MSGDVLGDIEAAWSKGAFTAAEAVGIFIDDPDDPHVAVVVQDGRIVYIGISDPMLRGPLDELQDVLNAGIFSAFSMWQAQLRGVC</sequence>
<evidence type="ECO:0000313" key="1">
    <source>
        <dbReference type="EMBL" id="CAJ1505245.1"/>
    </source>
</evidence>
<keyword evidence="2" id="KW-1185">Reference proteome</keyword>